<dbReference type="Proteomes" id="UP000187406">
    <property type="component" value="Unassembled WGS sequence"/>
</dbReference>
<keyword evidence="4" id="KW-1185">Reference proteome</keyword>
<protein>
    <recommendedName>
        <fullName evidence="5">Transmembrane protein</fullName>
    </recommendedName>
</protein>
<evidence type="ECO:0000256" key="1">
    <source>
        <dbReference type="SAM" id="MobiDB-lite"/>
    </source>
</evidence>
<feature type="compositionally biased region" description="Basic and acidic residues" evidence="1">
    <location>
        <begin position="651"/>
        <end position="660"/>
    </location>
</feature>
<feature type="transmembrane region" description="Helical" evidence="2">
    <location>
        <begin position="73"/>
        <end position="95"/>
    </location>
</feature>
<feature type="region of interest" description="Disordered" evidence="1">
    <location>
        <begin position="483"/>
        <end position="523"/>
    </location>
</feature>
<dbReference type="PANTHER" id="PTHR37254:SF1">
    <property type="entry name" value="OS01G0100500 PROTEIN"/>
    <property type="match status" value="1"/>
</dbReference>
<feature type="transmembrane region" description="Helical" evidence="2">
    <location>
        <begin position="391"/>
        <end position="411"/>
    </location>
</feature>
<evidence type="ECO:0000313" key="4">
    <source>
        <dbReference type="Proteomes" id="UP000187406"/>
    </source>
</evidence>
<evidence type="ECO:0000256" key="2">
    <source>
        <dbReference type="SAM" id="Phobius"/>
    </source>
</evidence>
<keyword evidence="2" id="KW-0812">Transmembrane</keyword>
<feature type="compositionally biased region" description="Polar residues" evidence="1">
    <location>
        <begin position="511"/>
        <end position="522"/>
    </location>
</feature>
<feature type="transmembrane region" description="Helical" evidence="2">
    <location>
        <begin position="136"/>
        <end position="158"/>
    </location>
</feature>
<proteinExistence type="predicted"/>
<dbReference type="FunCoup" id="A0A1Q3CIG5">
    <property type="interactions" value="1397"/>
</dbReference>
<accession>A0A1Q3CIG5</accession>
<dbReference type="STRING" id="3775.A0A1Q3CIG5"/>
<comment type="caution">
    <text evidence="3">The sequence shown here is derived from an EMBL/GenBank/DDBJ whole genome shotgun (WGS) entry which is preliminary data.</text>
</comment>
<keyword evidence="2" id="KW-0472">Membrane</keyword>
<feature type="compositionally biased region" description="Basic and acidic residues" evidence="1">
    <location>
        <begin position="539"/>
        <end position="551"/>
    </location>
</feature>
<sequence length="671" mass="75694">MAACPKNAAIRYNGSQCACGVGQLLNRSSDSCGFLNLSSAIVADSVVDYYSTFFPETMFDFESIRKFARSQALFLEATLVMLLSWLGFCFALRFFKVGDGTNLWFRIRWWISRLDVCFATRHWLDDQKVLKKRKTELGGAFSVASWMLFIGLFAALLYQTISRRTIEVHNVRATNAPDLATFINDMELNITTISSMRCSNLRGLGTLITGSPGFNDQRVGPLSDFVNYSCQNTSVGPTINFKCTSCRLNQDFMYISWAFVDLPNNPATAVGFLFNFTVKNHGDKKHVSFVGGILKNRSTFDDRPVTFRGIDTNILKFNLFPRIYRNLHDLKLIQPLFHEFIPGSFCNETIQLQSSLQNSNEGVVNTTLSLNYLSTYMVEIENQNIMGPVSFLADLGGLYCISIGIFFYFLVQCEYRIKKLRNEDAILRGIRNRRKAQEHWDKLRKYVMYTWGCSTLGDDHNSTKKRSSCGDCIIPSIHSNGLHRGSRSVTKQRQLNQMDTISFKRKRNLPSEKTSSQESTCSEGVKSSIAGIASYAERKKSGSLDKSHQDNEVLGYTNDGKRHSVGFNENDVTQTQSIPLAPDDIIPPPHPPELKAGSEVDMYVIQKNFERLYHYNVMLREKLEATQSLLHALGAKSSSLTGSQRCFDLGIKPEHSRKPDTSYTPSPAVPL</sequence>
<feature type="compositionally biased region" description="Polar residues" evidence="1">
    <location>
        <begin position="487"/>
        <end position="500"/>
    </location>
</feature>
<feature type="region of interest" description="Disordered" evidence="1">
    <location>
        <begin position="539"/>
        <end position="567"/>
    </location>
</feature>
<keyword evidence="2" id="KW-1133">Transmembrane helix</keyword>
<dbReference type="OrthoDB" id="1909934at2759"/>
<evidence type="ECO:0000313" key="3">
    <source>
        <dbReference type="EMBL" id="GAV80015.1"/>
    </source>
</evidence>
<dbReference type="AlphaFoldDB" id="A0A1Q3CIG5"/>
<gene>
    <name evidence="3" type="ORF">CFOL_v3_23477</name>
</gene>
<dbReference type="EMBL" id="BDDD01002094">
    <property type="protein sequence ID" value="GAV80015.1"/>
    <property type="molecule type" value="Genomic_DNA"/>
</dbReference>
<feature type="region of interest" description="Disordered" evidence="1">
    <location>
        <begin position="650"/>
        <end position="671"/>
    </location>
</feature>
<dbReference type="PANTHER" id="PTHR37254">
    <property type="entry name" value="OS01G0100500 PROTEIN"/>
    <property type="match status" value="1"/>
</dbReference>
<evidence type="ECO:0008006" key="5">
    <source>
        <dbReference type="Google" id="ProtNLM"/>
    </source>
</evidence>
<dbReference type="InParanoid" id="A0A1Q3CIG5"/>
<organism evidence="3 4">
    <name type="scientific">Cephalotus follicularis</name>
    <name type="common">Albany pitcher plant</name>
    <dbReference type="NCBI Taxonomy" id="3775"/>
    <lineage>
        <taxon>Eukaryota</taxon>
        <taxon>Viridiplantae</taxon>
        <taxon>Streptophyta</taxon>
        <taxon>Embryophyta</taxon>
        <taxon>Tracheophyta</taxon>
        <taxon>Spermatophyta</taxon>
        <taxon>Magnoliopsida</taxon>
        <taxon>eudicotyledons</taxon>
        <taxon>Gunneridae</taxon>
        <taxon>Pentapetalae</taxon>
        <taxon>rosids</taxon>
        <taxon>fabids</taxon>
        <taxon>Oxalidales</taxon>
        <taxon>Cephalotaceae</taxon>
        <taxon>Cephalotus</taxon>
    </lineage>
</organism>
<reference evidence="4" key="1">
    <citation type="submission" date="2016-04" db="EMBL/GenBank/DDBJ databases">
        <title>Cephalotus genome sequencing.</title>
        <authorList>
            <person name="Fukushima K."/>
            <person name="Hasebe M."/>
            <person name="Fang X."/>
        </authorList>
    </citation>
    <scope>NUCLEOTIDE SEQUENCE [LARGE SCALE GENOMIC DNA]</scope>
    <source>
        <strain evidence="4">cv. St1</strain>
    </source>
</reference>
<name>A0A1Q3CIG5_CEPFO</name>